<dbReference type="RefSeq" id="XP_033691523.1">
    <property type="nucleotide sequence ID" value="XM_033820954.1"/>
</dbReference>
<sequence length="164" mass="18168">MKRLYILFNLRTASQGGSESLLVELALMARLADRDPIRLRASRISPTDPGLRACPEDQGHPVARFEIFADGARRPGAMHGCAVQPQVVEQEDAPSTVHGSLELAWVDLNEKMLPNYPPELSARWEQTDAPTLSMERWSLLRLSGRVNDISVPAKQTWLSAHASS</sequence>
<reference evidence="1" key="1">
    <citation type="journal article" date="2020" name="Stud. Mycol.">
        <title>101 Dothideomycetes genomes: a test case for predicting lifestyles and emergence of pathogens.</title>
        <authorList>
            <person name="Haridas S."/>
            <person name="Albert R."/>
            <person name="Binder M."/>
            <person name="Bloem J."/>
            <person name="Labutti K."/>
            <person name="Salamov A."/>
            <person name="Andreopoulos B."/>
            <person name="Baker S."/>
            <person name="Barry K."/>
            <person name="Bills G."/>
            <person name="Bluhm B."/>
            <person name="Cannon C."/>
            <person name="Castanera R."/>
            <person name="Culley D."/>
            <person name="Daum C."/>
            <person name="Ezra D."/>
            <person name="Gonzalez J."/>
            <person name="Henrissat B."/>
            <person name="Kuo A."/>
            <person name="Liang C."/>
            <person name="Lipzen A."/>
            <person name="Lutzoni F."/>
            <person name="Magnuson J."/>
            <person name="Mondo S."/>
            <person name="Nolan M."/>
            <person name="Ohm R."/>
            <person name="Pangilinan J."/>
            <person name="Park H.-J."/>
            <person name="Ramirez L."/>
            <person name="Alfaro M."/>
            <person name="Sun H."/>
            <person name="Tritt A."/>
            <person name="Yoshinaga Y."/>
            <person name="Zwiers L.-H."/>
            <person name="Turgeon B."/>
            <person name="Goodwin S."/>
            <person name="Spatafora J."/>
            <person name="Crous P."/>
            <person name="Grigoriev I."/>
        </authorList>
    </citation>
    <scope>NUCLEOTIDE SEQUENCE</scope>
    <source>
        <strain evidence="1">CBS 122368</strain>
    </source>
</reference>
<gene>
    <name evidence="1" type="ORF">BU26DRAFT_23706</name>
</gene>
<name>A0A6A6J1D1_9PLEO</name>
<dbReference type="Proteomes" id="UP000800094">
    <property type="component" value="Unassembled WGS sequence"/>
</dbReference>
<proteinExistence type="predicted"/>
<evidence type="ECO:0000313" key="1">
    <source>
        <dbReference type="EMBL" id="KAF2256519.1"/>
    </source>
</evidence>
<dbReference type="EMBL" id="ML987189">
    <property type="protein sequence ID" value="KAF2256519.1"/>
    <property type="molecule type" value="Genomic_DNA"/>
</dbReference>
<keyword evidence="2" id="KW-1185">Reference proteome</keyword>
<organism evidence="1 2">
    <name type="scientific">Trematosphaeria pertusa</name>
    <dbReference type="NCBI Taxonomy" id="390896"/>
    <lineage>
        <taxon>Eukaryota</taxon>
        <taxon>Fungi</taxon>
        <taxon>Dikarya</taxon>
        <taxon>Ascomycota</taxon>
        <taxon>Pezizomycotina</taxon>
        <taxon>Dothideomycetes</taxon>
        <taxon>Pleosporomycetidae</taxon>
        <taxon>Pleosporales</taxon>
        <taxon>Massarineae</taxon>
        <taxon>Trematosphaeriaceae</taxon>
        <taxon>Trematosphaeria</taxon>
    </lineage>
</organism>
<protein>
    <submittedName>
        <fullName evidence="1">Uncharacterized protein</fullName>
    </submittedName>
</protein>
<dbReference type="AlphaFoldDB" id="A0A6A6J1D1"/>
<accession>A0A6A6J1D1</accession>
<dbReference type="GeneID" id="54574284"/>
<evidence type="ECO:0000313" key="2">
    <source>
        <dbReference type="Proteomes" id="UP000800094"/>
    </source>
</evidence>